<dbReference type="PANTHER" id="PTHR31342:SF48">
    <property type="entry name" value="CHUP1-LIKE PROTEIN"/>
    <property type="match status" value="1"/>
</dbReference>
<dbReference type="InterPro" id="IPR040265">
    <property type="entry name" value="CHUP1/IPGA1-like"/>
</dbReference>
<proteinExistence type="predicted"/>
<evidence type="ECO:0000313" key="4">
    <source>
        <dbReference type="EMBL" id="SPD23260.1"/>
    </source>
</evidence>
<keyword evidence="1 2" id="KW-0175">Coiled coil</keyword>
<feature type="region of interest" description="Disordered" evidence="3">
    <location>
        <begin position="110"/>
        <end position="145"/>
    </location>
</feature>
<accession>A0A2N9IGP8</accession>
<dbReference type="PANTHER" id="PTHR31342">
    <property type="entry name" value="PROTEIN CHUP1, CHLOROPLASTIC"/>
    <property type="match status" value="1"/>
</dbReference>
<evidence type="ECO:0000256" key="3">
    <source>
        <dbReference type="SAM" id="MobiDB-lite"/>
    </source>
</evidence>
<evidence type="ECO:0000256" key="2">
    <source>
        <dbReference type="SAM" id="Coils"/>
    </source>
</evidence>
<protein>
    <submittedName>
        <fullName evidence="4">Uncharacterized protein</fullName>
    </submittedName>
</protein>
<organism evidence="4">
    <name type="scientific">Fagus sylvatica</name>
    <name type="common">Beechnut</name>
    <dbReference type="NCBI Taxonomy" id="28930"/>
    <lineage>
        <taxon>Eukaryota</taxon>
        <taxon>Viridiplantae</taxon>
        <taxon>Streptophyta</taxon>
        <taxon>Embryophyta</taxon>
        <taxon>Tracheophyta</taxon>
        <taxon>Spermatophyta</taxon>
        <taxon>Magnoliopsida</taxon>
        <taxon>eudicotyledons</taxon>
        <taxon>Gunneridae</taxon>
        <taxon>Pentapetalae</taxon>
        <taxon>rosids</taxon>
        <taxon>fabids</taxon>
        <taxon>Fagales</taxon>
        <taxon>Fagaceae</taxon>
        <taxon>Fagus</taxon>
    </lineage>
</organism>
<sequence length="469" mass="53440">MPQEEDESEINFVKKELEVSLTRIDSLEKENQELKQEVSRLKAQISSIRAHNNERKTMLWKKLQNTLDSNYTDASQHKPSMFMSVSEQNPGVEKVCTGTDIIEATAEKTMKIPSPPPRPNSVTPSLPKEVKGNIAPPTPPPPPLPSKLLAGSRAVRRVPEVMELYRSLTRRDANKDNRTNPAGAAVVAFTKNMIGEIENRSTYLSAIKSDVERRGEFITLLIKEVESAAHRDISEVESFVKWLDGELSSLVDERAVLRHFPQWPERQPKRAFDTGSKKNSSIARQASMLEQSIDNVERMRESTSKRYRDLQIPWEWLLDTGLIGQHKDGKISRPVSRMGKLSCSWVYPVYKGYKMGTALISHYRWRKIHVTYPAPTCPTPCHPVMGQHRVCDANWYKMKLSSMRLAKEFMKRIVKELQSDECSSDENLMLQGVRFAYRVHQNLQFAGGFDAETIQAFQKLKKVGLGSDK</sequence>
<feature type="compositionally biased region" description="Pro residues" evidence="3">
    <location>
        <begin position="136"/>
        <end position="145"/>
    </location>
</feature>
<dbReference type="AlphaFoldDB" id="A0A2N9IGP8"/>
<dbReference type="GO" id="GO:0055028">
    <property type="term" value="C:cortical microtubule"/>
    <property type="evidence" value="ECO:0007669"/>
    <property type="project" value="TreeGrafter"/>
</dbReference>
<name>A0A2N9IGP8_FAGSY</name>
<gene>
    <name evidence="4" type="ORF">FSB_LOCUS51142</name>
</gene>
<dbReference type="EMBL" id="OIVN01005602">
    <property type="protein sequence ID" value="SPD23260.1"/>
    <property type="molecule type" value="Genomic_DNA"/>
</dbReference>
<dbReference type="GO" id="GO:0072699">
    <property type="term" value="P:protein localization to cortical microtubule cytoskeleton"/>
    <property type="evidence" value="ECO:0007669"/>
    <property type="project" value="TreeGrafter"/>
</dbReference>
<feature type="coiled-coil region" evidence="2">
    <location>
        <begin position="10"/>
        <end position="51"/>
    </location>
</feature>
<reference evidence="4" key="1">
    <citation type="submission" date="2018-02" db="EMBL/GenBank/DDBJ databases">
        <authorList>
            <person name="Cohen D.B."/>
            <person name="Kent A.D."/>
        </authorList>
    </citation>
    <scope>NUCLEOTIDE SEQUENCE</scope>
</reference>
<evidence type="ECO:0000256" key="1">
    <source>
        <dbReference type="ARBA" id="ARBA00023054"/>
    </source>
</evidence>